<proteinExistence type="predicted"/>
<sequence length="141" mass="15735">MSKAKNNQMRNKTFYNFLTGQRCGSDLTITRGLQVSPGNHSVASPTSTIQTYIREMSVNTRRDLGGLGQTQNRTFELDRNPFSGPEIPQKYPRNTPEIPQKYPRNTPEIPLLQTRSSLHSPQSTAVFSKELDPQLAALATG</sequence>
<reference evidence="2 3" key="1">
    <citation type="submission" date="2019-03" db="EMBL/GenBank/DDBJ databases">
        <title>First draft genome of Liparis tanakae, snailfish: a comprehensive survey of snailfish specific genes.</title>
        <authorList>
            <person name="Kim W."/>
            <person name="Song I."/>
            <person name="Jeong J.-H."/>
            <person name="Kim D."/>
            <person name="Kim S."/>
            <person name="Ryu S."/>
            <person name="Song J.Y."/>
            <person name="Lee S.K."/>
        </authorList>
    </citation>
    <scope>NUCLEOTIDE SEQUENCE [LARGE SCALE GENOMIC DNA]</scope>
    <source>
        <tissue evidence="2">Muscle</tissue>
    </source>
</reference>
<evidence type="ECO:0000313" key="3">
    <source>
        <dbReference type="Proteomes" id="UP000314294"/>
    </source>
</evidence>
<dbReference type="EMBL" id="SRLO01000188">
    <property type="protein sequence ID" value="TNN68570.1"/>
    <property type="molecule type" value="Genomic_DNA"/>
</dbReference>
<comment type="caution">
    <text evidence="2">The sequence shown here is derived from an EMBL/GenBank/DDBJ whole genome shotgun (WGS) entry which is preliminary data.</text>
</comment>
<feature type="compositionally biased region" description="Polar residues" evidence="1">
    <location>
        <begin position="113"/>
        <end position="126"/>
    </location>
</feature>
<protein>
    <submittedName>
        <fullName evidence="2">Uncharacterized protein</fullName>
    </submittedName>
</protein>
<dbReference type="AlphaFoldDB" id="A0A4Z2HSF1"/>
<feature type="region of interest" description="Disordered" evidence="1">
    <location>
        <begin position="75"/>
        <end position="141"/>
    </location>
</feature>
<dbReference type="Proteomes" id="UP000314294">
    <property type="component" value="Unassembled WGS sequence"/>
</dbReference>
<evidence type="ECO:0000256" key="1">
    <source>
        <dbReference type="SAM" id="MobiDB-lite"/>
    </source>
</evidence>
<keyword evidence="3" id="KW-1185">Reference proteome</keyword>
<organism evidence="2 3">
    <name type="scientific">Liparis tanakae</name>
    <name type="common">Tanaka's snailfish</name>
    <dbReference type="NCBI Taxonomy" id="230148"/>
    <lineage>
        <taxon>Eukaryota</taxon>
        <taxon>Metazoa</taxon>
        <taxon>Chordata</taxon>
        <taxon>Craniata</taxon>
        <taxon>Vertebrata</taxon>
        <taxon>Euteleostomi</taxon>
        <taxon>Actinopterygii</taxon>
        <taxon>Neopterygii</taxon>
        <taxon>Teleostei</taxon>
        <taxon>Neoteleostei</taxon>
        <taxon>Acanthomorphata</taxon>
        <taxon>Eupercaria</taxon>
        <taxon>Perciformes</taxon>
        <taxon>Cottioidei</taxon>
        <taxon>Cottales</taxon>
        <taxon>Liparidae</taxon>
        <taxon>Liparis</taxon>
    </lineage>
</organism>
<accession>A0A4Z2HSF1</accession>
<evidence type="ECO:0000313" key="2">
    <source>
        <dbReference type="EMBL" id="TNN68570.1"/>
    </source>
</evidence>
<gene>
    <name evidence="2" type="ORF">EYF80_021216</name>
</gene>
<name>A0A4Z2HSF1_9TELE</name>